<feature type="signal peptide" evidence="9">
    <location>
        <begin position="1"/>
        <end position="22"/>
    </location>
</feature>
<dbReference type="KEGG" id="mbv:MBOVPG45_0811"/>
<feature type="region of interest" description="Disordered" evidence="8">
    <location>
        <begin position="1"/>
        <end position="20"/>
    </location>
</feature>
<gene>
    <name evidence="10" type="primary">vspN</name>
    <name evidence="10" type="ordered locus">MBOVPG45_0811</name>
</gene>
<keyword evidence="6" id="KW-0564">Palmitate</keyword>
<keyword evidence="7 10" id="KW-0449">Lipoprotein</keyword>
<proteinExistence type="predicted"/>
<dbReference type="EMBL" id="CP002188">
    <property type="protein sequence ID" value="ADR25217.1"/>
    <property type="molecule type" value="Genomic_DNA"/>
</dbReference>
<comment type="subcellular location">
    <subcellularLocation>
        <location evidence="1">Cell membrane</location>
        <topology evidence="1">Lipid-anchor</topology>
    </subcellularLocation>
</comment>
<dbReference type="GeneID" id="93530656"/>
<feature type="chain" id="PRO_5019568294" evidence="9">
    <location>
        <begin position="23"/>
        <end position="548"/>
    </location>
</feature>
<feature type="compositionally biased region" description="Basic and acidic residues" evidence="8">
    <location>
        <begin position="27"/>
        <end position="38"/>
    </location>
</feature>
<protein>
    <submittedName>
        <fullName evidence="10">Variable surface lipoprotein, VspN</fullName>
    </submittedName>
</protein>
<evidence type="ECO:0000256" key="5">
    <source>
        <dbReference type="ARBA" id="ARBA00023136"/>
    </source>
</evidence>
<reference evidence="10 11" key="1">
    <citation type="journal article" date="2011" name="Infect. Immun.">
        <title>Complete genome sequence of Mycoplasma bovis type strain PG45 (ATCC 25523).</title>
        <authorList>
            <person name="Wise K.S."/>
            <person name="Calcutt M.J."/>
            <person name="Foecking M.F."/>
            <person name="Roske K."/>
            <person name="Madupu R."/>
            <person name="Methe B.A."/>
        </authorList>
    </citation>
    <scope>NUCLEOTIDE SEQUENCE [LARGE SCALE GENOMIC DNA]</scope>
    <source>
        <strain evidence="11">ATCC 25523 / DSM 22781 / NCTC 10131 / PG45</strain>
    </source>
</reference>
<dbReference type="Proteomes" id="UP000008713">
    <property type="component" value="Chromosome"/>
</dbReference>
<keyword evidence="4" id="KW-0677">Repeat</keyword>
<evidence type="ECO:0000313" key="11">
    <source>
        <dbReference type="Proteomes" id="UP000008713"/>
    </source>
</evidence>
<dbReference type="GO" id="GO:0005886">
    <property type="term" value="C:plasma membrane"/>
    <property type="evidence" value="ECO:0007669"/>
    <property type="project" value="UniProtKB-SubCell"/>
</dbReference>
<feature type="region of interest" description="Disordered" evidence="8">
    <location>
        <begin position="27"/>
        <end position="117"/>
    </location>
</feature>
<evidence type="ECO:0000256" key="1">
    <source>
        <dbReference type="ARBA" id="ARBA00004193"/>
    </source>
</evidence>
<keyword evidence="5" id="KW-0472">Membrane</keyword>
<keyword evidence="3 9" id="KW-0732">Signal</keyword>
<evidence type="ECO:0000313" key="10">
    <source>
        <dbReference type="EMBL" id="ADR25217.1"/>
    </source>
</evidence>
<evidence type="ECO:0000256" key="6">
    <source>
        <dbReference type="ARBA" id="ARBA00023139"/>
    </source>
</evidence>
<dbReference type="AlphaFoldDB" id="A0A454AQ92"/>
<feature type="compositionally biased region" description="Polar residues" evidence="8">
    <location>
        <begin position="96"/>
        <end position="116"/>
    </location>
</feature>
<evidence type="ECO:0000256" key="9">
    <source>
        <dbReference type="SAM" id="SignalP"/>
    </source>
</evidence>
<sequence>MKKSKFLLLGSVASLASIPFVAAKCGETKEEKKPEEGKNPGQNTEPGKNPGGNTEPGKNPSENTEPGKNPGGNTEPGKNPGGNTEPGKNPGEEMNPGNNMTPGSNSENGNNQNTPIKKSLPAIISNSNQQLGEINKNDGQSILGALLEKNRSLNLDKSQLDVKNIKTASAIVFAKKNSTKYEGQILVSFRVKNHNSESTVTKQKLEDALKSISGKNLGKVQVSKETEKKDKAKIEASIKETIILKVPALAGKDLQFKTDLTKNEVNVSSNDFQGEVVLKFEVEVKSSEKQKLEDALKSISGKNLGKVQVSKETEKKDKAKIEASIKETIILKVPALAGKDLQFKTDLTKNEVNVSSNDFQGEVVLKFEVEVKSSEKQKLEDALKSISGKNLGKVQVSKETEKKDKAKIEASIKETIILKVPALAGKDLQFKTDLTKNEVNVSSNDFQGEVVLKFEVEVKSSEKQKLEDALKSISGKNLGKVQVSKETEKKDKAKIEASIKETIILKVPALAGKDLQFKTDLTKNEVNVSSNDFQGEVVLKFEVEVKSK</sequence>
<evidence type="ECO:0000256" key="3">
    <source>
        <dbReference type="ARBA" id="ARBA00022729"/>
    </source>
</evidence>
<keyword evidence="2" id="KW-1003">Cell membrane</keyword>
<dbReference type="NCBIfam" id="NF033817">
    <property type="entry name" value="Mplas_variab_LP"/>
    <property type="match status" value="1"/>
</dbReference>
<dbReference type="RefSeq" id="WP_013456436.1">
    <property type="nucleotide sequence ID" value="NC_014760.1"/>
</dbReference>
<name>A0A454AQ92_MYCBG</name>
<evidence type="ECO:0000256" key="2">
    <source>
        <dbReference type="ARBA" id="ARBA00022475"/>
    </source>
</evidence>
<evidence type="ECO:0000256" key="4">
    <source>
        <dbReference type="ARBA" id="ARBA00022737"/>
    </source>
</evidence>
<evidence type="ECO:0000256" key="8">
    <source>
        <dbReference type="SAM" id="MobiDB-lite"/>
    </source>
</evidence>
<evidence type="ECO:0000256" key="7">
    <source>
        <dbReference type="ARBA" id="ARBA00023288"/>
    </source>
</evidence>
<accession>A0A454AQ92</accession>
<dbReference type="InterPro" id="IPR049890">
    <property type="entry name" value="VlpA-F-like_signal"/>
</dbReference>
<organism evidence="10 11">
    <name type="scientific">Mycoplasmopsis bovis (strain ATCC 25523 / DSM 22781 / NCTC 10131 / PG45)</name>
    <name type="common">Mycoplasma bovis</name>
    <dbReference type="NCBI Taxonomy" id="289397"/>
    <lineage>
        <taxon>Bacteria</taxon>
        <taxon>Bacillati</taxon>
        <taxon>Mycoplasmatota</taxon>
        <taxon>Mycoplasmoidales</taxon>
        <taxon>Metamycoplasmataceae</taxon>
        <taxon>Mycoplasmopsis</taxon>
    </lineage>
</organism>